<sequence length="187" mass="21709">MMFLTHLRQRQVLAARLIQKEKLNMEVKMMQAKEVEALITAMVDPLLQDTGLTLVDVEYVREKDWYLRIFLDKPGGVEIDDCQMVSEKLTEILDAEDPIPDKYFLEVSSPGIDRPLKKDKDFEAAYGTKVDIMFYTPWEGMKNLTGILVAHDDEAVQVKKIIKGKEFKNPDRIERRLIANIRPHIDF</sequence>
<dbReference type="AlphaFoldDB" id="E8LDD8"/>
<dbReference type="PANTHER" id="PTHR33867">
    <property type="entry name" value="RIBOSOME MATURATION FACTOR RIMP"/>
    <property type="match status" value="1"/>
</dbReference>
<protein>
    <recommendedName>
        <fullName evidence="3">Ribosome maturation factor RimP</fullName>
    </recommendedName>
</protein>
<evidence type="ECO:0000256" key="3">
    <source>
        <dbReference type="HAMAP-Rule" id="MF_01077"/>
    </source>
</evidence>
<dbReference type="HAMAP" id="MF_01077">
    <property type="entry name" value="RimP"/>
    <property type="match status" value="1"/>
</dbReference>
<evidence type="ECO:0000259" key="5">
    <source>
        <dbReference type="Pfam" id="PF17384"/>
    </source>
</evidence>
<comment type="subcellular location">
    <subcellularLocation>
        <location evidence="3">Cytoplasm</location>
    </subcellularLocation>
</comment>
<evidence type="ECO:0000259" key="4">
    <source>
        <dbReference type="Pfam" id="PF02576"/>
    </source>
</evidence>
<keyword evidence="1 3" id="KW-0963">Cytoplasm</keyword>
<organism evidence="6 7">
    <name type="scientific">Phascolarctobacterium succinatutens YIT 12067</name>
    <dbReference type="NCBI Taxonomy" id="626939"/>
    <lineage>
        <taxon>Bacteria</taxon>
        <taxon>Bacillati</taxon>
        <taxon>Bacillota</taxon>
        <taxon>Negativicutes</taxon>
        <taxon>Acidaminococcales</taxon>
        <taxon>Acidaminococcaceae</taxon>
        <taxon>Phascolarctobacterium</taxon>
    </lineage>
</organism>
<dbReference type="FunFam" id="3.30.300.70:FF:000001">
    <property type="entry name" value="Ribosome maturation factor RimP"/>
    <property type="match status" value="1"/>
</dbReference>
<reference evidence="6 7" key="1">
    <citation type="submission" date="2011-01" db="EMBL/GenBank/DDBJ databases">
        <authorList>
            <person name="Weinstock G."/>
            <person name="Sodergren E."/>
            <person name="Clifton S."/>
            <person name="Fulton L."/>
            <person name="Fulton B."/>
            <person name="Courtney L."/>
            <person name="Fronick C."/>
            <person name="Harrison M."/>
            <person name="Strong C."/>
            <person name="Farmer C."/>
            <person name="Delahaunty K."/>
            <person name="Markovic C."/>
            <person name="Hall O."/>
            <person name="Minx P."/>
            <person name="Tomlinson C."/>
            <person name="Mitreva M."/>
            <person name="Hou S."/>
            <person name="Chen J."/>
            <person name="Wollam A."/>
            <person name="Pepin K.H."/>
            <person name="Johnson M."/>
            <person name="Bhonagiri V."/>
            <person name="Zhang X."/>
            <person name="Suruliraj S."/>
            <person name="Warren W."/>
            <person name="Chinwalla A."/>
            <person name="Mardis E.R."/>
            <person name="Wilson R.K."/>
        </authorList>
    </citation>
    <scope>NUCLEOTIDE SEQUENCE [LARGE SCALE GENOMIC DNA]</scope>
    <source>
        <strain evidence="6 7">YIT 12067</strain>
    </source>
</reference>
<dbReference type="InterPro" id="IPR028998">
    <property type="entry name" value="RimP_C"/>
</dbReference>
<dbReference type="InterPro" id="IPR028989">
    <property type="entry name" value="RimP_N"/>
</dbReference>
<evidence type="ECO:0000313" key="7">
    <source>
        <dbReference type="Proteomes" id="UP000004923"/>
    </source>
</evidence>
<keyword evidence="2 3" id="KW-0690">Ribosome biogenesis</keyword>
<dbReference type="Gene3D" id="2.30.30.180">
    <property type="entry name" value="Ribosome maturation factor RimP, C-terminal domain"/>
    <property type="match status" value="1"/>
</dbReference>
<keyword evidence="7" id="KW-1185">Reference proteome</keyword>
<dbReference type="Pfam" id="PF02576">
    <property type="entry name" value="RimP_N"/>
    <property type="match status" value="1"/>
</dbReference>
<dbReference type="Pfam" id="PF17384">
    <property type="entry name" value="DUF150_C"/>
    <property type="match status" value="1"/>
</dbReference>
<proteinExistence type="inferred from homology"/>
<comment type="caution">
    <text evidence="6">The sequence shown here is derived from an EMBL/GenBank/DDBJ whole genome shotgun (WGS) entry which is preliminary data.</text>
</comment>
<dbReference type="CDD" id="cd01734">
    <property type="entry name" value="YlxS_C"/>
    <property type="match status" value="1"/>
</dbReference>
<evidence type="ECO:0000256" key="1">
    <source>
        <dbReference type="ARBA" id="ARBA00022490"/>
    </source>
</evidence>
<dbReference type="GO" id="GO:0006412">
    <property type="term" value="P:translation"/>
    <property type="evidence" value="ECO:0007669"/>
    <property type="project" value="TreeGrafter"/>
</dbReference>
<dbReference type="HOGENOM" id="CLU_070525_2_0_9"/>
<dbReference type="InterPro" id="IPR036847">
    <property type="entry name" value="RimP_C_sf"/>
</dbReference>
<comment type="similarity">
    <text evidence="3">Belongs to the RimP family.</text>
</comment>
<accession>E8LDD8</accession>
<evidence type="ECO:0000313" key="6">
    <source>
        <dbReference type="EMBL" id="EFY05153.1"/>
    </source>
</evidence>
<dbReference type="SUPFAM" id="SSF74942">
    <property type="entry name" value="YhbC-like, C-terminal domain"/>
    <property type="match status" value="1"/>
</dbReference>
<dbReference type="InterPro" id="IPR003728">
    <property type="entry name" value="Ribosome_maturation_RimP"/>
</dbReference>
<dbReference type="GO" id="GO:0000028">
    <property type="term" value="P:ribosomal small subunit assembly"/>
    <property type="evidence" value="ECO:0007669"/>
    <property type="project" value="TreeGrafter"/>
</dbReference>
<evidence type="ECO:0000256" key="2">
    <source>
        <dbReference type="ARBA" id="ARBA00022517"/>
    </source>
</evidence>
<name>E8LDD8_9FIRM</name>
<comment type="function">
    <text evidence="3">Required for maturation of 30S ribosomal subunits.</text>
</comment>
<feature type="domain" description="Ribosome maturation factor RimP C-terminal" evidence="5">
    <location>
        <begin position="116"/>
        <end position="187"/>
    </location>
</feature>
<dbReference type="Gene3D" id="3.30.300.70">
    <property type="entry name" value="RimP-like superfamily, N-terminal"/>
    <property type="match status" value="1"/>
</dbReference>
<dbReference type="GO" id="GO:0005829">
    <property type="term" value="C:cytosol"/>
    <property type="evidence" value="ECO:0007669"/>
    <property type="project" value="TreeGrafter"/>
</dbReference>
<dbReference type="EMBL" id="AEVN01000033">
    <property type="protein sequence ID" value="EFY05153.1"/>
    <property type="molecule type" value="Genomic_DNA"/>
</dbReference>
<gene>
    <name evidence="3" type="primary">rimP</name>
    <name evidence="6" type="ORF">HMPREF9443_00865</name>
</gene>
<dbReference type="eggNOG" id="COG0779">
    <property type="taxonomic scope" value="Bacteria"/>
</dbReference>
<feature type="domain" description="Ribosome maturation factor RimP N-terminal" evidence="4">
    <location>
        <begin position="42"/>
        <end position="113"/>
    </location>
</feature>
<dbReference type="SUPFAM" id="SSF75420">
    <property type="entry name" value="YhbC-like, N-terminal domain"/>
    <property type="match status" value="1"/>
</dbReference>
<dbReference type="InterPro" id="IPR035956">
    <property type="entry name" value="RimP_N_sf"/>
</dbReference>
<dbReference type="Proteomes" id="UP000004923">
    <property type="component" value="Unassembled WGS sequence"/>
</dbReference>
<dbReference type="PANTHER" id="PTHR33867:SF1">
    <property type="entry name" value="RIBOSOME MATURATION FACTOR RIMP"/>
    <property type="match status" value="1"/>
</dbReference>